<dbReference type="InterPro" id="IPR057739">
    <property type="entry name" value="Glyco_hydro_29_N"/>
</dbReference>
<dbReference type="InterPro" id="IPR000933">
    <property type="entry name" value="Glyco_hydro_29"/>
</dbReference>
<reference evidence="8 9" key="1">
    <citation type="journal article" date="2017" name="BMC Genomics">
        <title>Chromosome level assembly and secondary metabolite potential of the parasitic fungus Cordyceps militaris.</title>
        <authorList>
            <person name="Kramer G.J."/>
            <person name="Nodwell J.R."/>
        </authorList>
    </citation>
    <scope>NUCLEOTIDE SEQUENCE [LARGE SCALE GENOMIC DNA]</scope>
    <source>
        <strain evidence="8 9">ATCC 34164</strain>
    </source>
</reference>
<feature type="chain" id="PRO_5014118946" description="alpha-L-fucosidase" evidence="6">
    <location>
        <begin position="17"/>
        <end position="476"/>
    </location>
</feature>
<comment type="similarity">
    <text evidence="1">Belongs to the glycosyl hydrolase 29 family.</text>
</comment>
<dbReference type="Gene3D" id="2.60.120.260">
    <property type="entry name" value="Galactose-binding domain-like"/>
    <property type="match status" value="1"/>
</dbReference>
<dbReference type="SMART" id="SM00812">
    <property type="entry name" value="Alpha_L_fucos"/>
    <property type="match status" value="1"/>
</dbReference>
<dbReference type="SMR" id="A0A2H4SWH4"/>
<dbReference type="VEuPathDB" id="FungiDB:A9K55_000369"/>
<dbReference type="OrthoDB" id="6039950at2759"/>
<evidence type="ECO:0000256" key="5">
    <source>
        <dbReference type="ARBA" id="ARBA00023295"/>
    </source>
</evidence>
<dbReference type="GO" id="GO:0004560">
    <property type="term" value="F:alpha-L-fucosidase activity"/>
    <property type="evidence" value="ECO:0007669"/>
    <property type="project" value="UniProtKB-EC"/>
</dbReference>
<dbReference type="Proteomes" id="UP000323067">
    <property type="component" value="Chromosome i"/>
</dbReference>
<dbReference type="GO" id="GO:0016139">
    <property type="term" value="P:glycoside catabolic process"/>
    <property type="evidence" value="ECO:0007669"/>
    <property type="project" value="TreeGrafter"/>
</dbReference>
<evidence type="ECO:0000256" key="4">
    <source>
        <dbReference type="ARBA" id="ARBA00022801"/>
    </source>
</evidence>
<keyword evidence="4 8" id="KW-0378">Hydrolase</keyword>
<keyword evidence="5" id="KW-0326">Glycosidase</keyword>
<proteinExistence type="inferred from homology"/>
<organism evidence="8 9">
    <name type="scientific">Cordyceps militaris</name>
    <name type="common">Caterpillar fungus</name>
    <name type="synonym">Clavaria militaris</name>
    <dbReference type="NCBI Taxonomy" id="73501"/>
    <lineage>
        <taxon>Eukaryota</taxon>
        <taxon>Fungi</taxon>
        <taxon>Dikarya</taxon>
        <taxon>Ascomycota</taxon>
        <taxon>Pezizomycotina</taxon>
        <taxon>Sordariomycetes</taxon>
        <taxon>Hypocreomycetidae</taxon>
        <taxon>Hypocreales</taxon>
        <taxon>Cordycipitaceae</taxon>
        <taxon>Cordyceps</taxon>
    </lineage>
</organism>
<dbReference type="GO" id="GO:0006004">
    <property type="term" value="P:fucose metabolic process"/>
    <property type="evidence" value="ECO:0007669"/>
    <property type="project" value="TreeGrafter"/>
</dbReference>
<dbReference type="VEuPathDB" id="FungiDB:CCM_09236"/>
<dbReference type="SUPFAM" id="SSF51445">
    <property type="entry name" value="(Trans)glycosidases"/>
    <property type="match status" value="1"/>
</dbReference>
<name>A0A2H4SWH4_CORMI</name>
<dbReference type="Pfam" id="PF01120">
    <property type="entry name" value="Alpha_L_fucos"/>
    <property type="match status" value="1"/>
</dbReference>
<accession>A0A2H4SWH4</accession>
<evidence type="ECO:0000313" key="8">
    <source>
        <dbReference type="EMBL" id="ATY67468.1"/>
    </source>
</evidence>
<dbReference type="Gene3D" id="3.20.20.80">
    <property type="entry name" value="Glycosidases"/>
    <property type="match status" value="1"/>
</dbReference>
<dbReference type="InterPro" id="IPR000836">
    <property type="entry name" value="PRTase_dom"/>
</dbReference>
<evidence type="ECO:0000256" key="6">
    <source>
        <dbReference type="SAM" id="SignalP"/>
    </source>
</evidence>
<evidence type="ECO:0000256" key="3">
    <source>
        <dbReference type="ARBA" id="ARBA00022729"/>
    </source>
</evidence>
<evidence type="ECO:0000259" key="7">
    <source>
        <dbReference type="Pfam" id="PF01120"/>
    </source>
</evidence>
<keyword evidence="3 6" id="KW-0732">Signal</keyword>
<dbReference type="CDD" id="cd06223">
    <property type="entry name" value="PRTases_typeI"/>
    <property type="match status" value="1"/>
</dbReference>
<dbReference type="EC" id="3.2.1.51" evidence="2"/>
<evidence type="ECO:0000256" key="2">
    <source>
        <dbReference type="ARBA" id="ARBA00012662"/>
    </source>
</evidence>
<feature type="domain" description="Glycoside hydrolase family 29 N-terminal" evidence="7">
    <location>
        <begin position="87"/>
        <end position="369"/>
    </location>
</feature>
<dbReference type="EMBL" id="CP023328">
    <property type="protein sequence ID" value="ATY67468.1"/>
    <property type="molecule type" value="Genomic_DNA"/>
</dbReference>
<gene>
    <name evidence="8" type="ORF">A9K55_000369</name>
</gene>
<protein>
    <recommendedName>
        <fullName evidence="2">alpha-L-fucosidase</fullName>
        <ecNumber evidence="2">3.2.1.51</ecNumber>
    </recommendedName>
</protein>
<evidence type="ECO:0000313" key="9">
    <source>
        <dbReference type="Proteomes" id="UP000323067"/>
    </source>
</evidence>
<evidence type="ECO:0000256" key="1">
    <source>
        <dbReference type="ARBA" id="ARBA00007951"/>
    </source>
</evidence>
<dbReference type="InterPro" id="IPR017853">
    <property type="entry name" value="GH"/>
</dbReference>
<sequence>MKTAAGLIVAFSSVAAHGLRTRDGAGPTSPGKWRLSPLDGSTIALPTRAQLAFQDREMGCLIHFNMATYITPDGCNGDPALVPPRALFDPAQLDTDQWMEAVQSLGGRYATLVAKHNCGFATWPTQVRFEDLAGDTVAYNYTVAQSPVNGRDVVGEFVRSASKYGLGHGFYYSVVVNNYLNVQASRVRDVAPAPGQVGITTDVYNEIVFEQLEELWGRYGNLTEIWFDGGYSGDQRDRIQTLLQKTQPNAVIFNGCQDDGTCVSDKSIRWIGNELGHAEEENWSTGLLNSGSPDSPYFTPAECDTTLQAGGRWFFGVDAPLRSLEALIKVYHETVGRNCVLALDISPDRRGLVPAAHVARYRALGDFVRRCYDHPVRPSGGAAGGDGSYTLVFDGPVEIDRVVLMEDQTDGQVIRTYRVWGRQSTGADWGLLSKGTSVGHKKIDLFPKMVTVTEVMVNSTFVDTPKWRSVTVHKCS</sequence>
<dbReference type="PANTHER" id="PTHR10030:SF37">
    <property type="entry name" value="ALPHA-L-FUCOSIDASE-RELATED"/>
    <property type="match status" value="1"/>
</dbReference>
<feature type="signal peptide" evidence="6">
    <location>
        <begin position="1"/>
        <end position="16"/>
    </location>
</feature>
<dbReference type="AlphaFoldDB" id="A0A2H4SWH4"/>
<dbReference type="PANTHER" id="PTHR10030">
    <property type="entry name" value="ALPHA-L-FUCOSIDASE"/>
    <property type="match status" value="1"/>
</dbReference>